<keyword evidence="1" id="KW-0812">Transmembrane</keyword>
<name>A0A7V9VZ44_9GAMM</name>
<dbReference type="Proteomes" id="UP000814353">
    <property type="component" value="Unassembled WGS sequence"/>
</dbReference>
<gene>
    <name evidence="2" type="ORF">H1D44_04185</name>
    <name evidence="3" type="ORF">HOP48_06125</name>
</gene>
<dbReference type="InterPro" id="IPR007813">
    <property type="entry name" value="PilN"/>
</dbReference>
<keyword evidence="5" id="KW-1185">Reference proteome</keyword>
<evidence type="ECO:0000313" key="4">
    <source>
        <dbReference type="Proteomes" id="UP000518091"/>
    </source>
</evidence>
<dbReference type="RefSeq" id="WP_181513600.1">
    <property type="nucleotide sequence ID" value="NZ_JABFUB010000003.1"/>
</dbReference>
<evidence type="ECO:0000313" key="5">
    <source>
        <dbReference type="Proteomes" id="UP000814353"/>
    </source>
</evidence>
<dbReference type="EMBL" id="JABFUB010000003">
    <property type="protein sequence ID" value="MCG6661128.1"/>
    <property type="molecule type" value="Genomic_DNA"/>
</dbReference>
<accession>A0A7V9VZ44</accession>
<dbReference type="GO" id="GO:0043107">
    <property type="term" value="P:type IV pilus-dependent motility"/>
    <property type="evidence" value="ECO:0007669"/>
    <property type="project" value="TreeGrafter"/>
</dbReference>
<dbReference type="Pfam" id="PF05137">
    <property type="entry name" value="PilN"/>
    <property type="match status" value="1"/>
</dbReference>
<evidence type="ECO:0000313" key="2">
    <source>
        <dbReference type="EMBL" id="MBA2778093.1"/>
    </source>
</evidence>
<dbReference type="InterPro" id="IPR052534">
    <property type="entry name" value="Extracell_DNA_Util/SecSys_Comp"/>
</dbReference>
<feature type="transmembrane region" description="Helical" evidence="1">
    <location>
        <begin position="21"/>
        <end position="44"/>
    </location>
</feature>
<dbReference type="Proteomes" id="UP000518091">
    <property type="component" value="Unassembled WGS sequence"/>
</dbReference>
<dbReference type="AlphaFoldDB" id="A0A7V9VZ44"/>
<comment type="caution">
    <text evidence="2">The sequence shown here is derived from an EMBL/GenBank/DDBJ whole genome shotgun (WGS) entry which is preliminary data.</text>
</comment>
<keyword evidence="1" id="KW-0472">Membrane</keyword>
<reference evidence="3 5" key="1">
    <citation type="submission" date="2020-05" db="EMBL/GenBank/DDBJ databases">
        <title>Comparative genomic analysis of denitrifying bacteria from Halomonas genus.</title>
        <authorList>
            <person name="Wang L."/>
            <person name="Shao Z."/>
        </authorList>
    </citation>
    <scope>NUCLEOTIDE SEQUENCE [LARGE SCALE GENOMIC DNA]</scope>
    <source>
        <strain evidence="3 5">DSM 17331</strain>
    </source>
</reference>
<dbReference type="GO" id="GO:0043683">
    <property type="term" value="P:type IV pilus assembly"/>
    <property type="evidence" value="ECO:0007669"/>
    <property type="project" value="TreeGrafter"/>
</dbReference>
<reference evidence="2 4" key="2">
    <citation type="submission" date="2020-07" db="EMBL/GenBank/DDBJ databases">
        <title>Identification of Halomonas strains.</title>
        <authorList>
            <person name="Xiao Z."/>
            <person name="Shen J."/>
        </authorList>
    </citation>
    <scope>NUCLEOTIDE SEQUENCE [LARGE SCALE GENOMIC DNA]</scope>
    <source>
        <strain evidence="2 4">DSM 17331</strain>
    </source>
</reference>
<organism evidence="2 4">
    <name type="scientific">Billgrantia kenyensis</name>
    <dbReference type="NCBI Taxonomy" id="321266"/>
    <lineage>
        <taxon>Bacteria</taxon>
        <taxon>Pseudomonadati</taxon>
        <taxon>Pseudomonadota</taxon>
        <taxon>Gammaproteobacteria</taxon>
        <taxon>Oceanospirillales</taxon>
        <taxon>Halomonadaceae</taxon>
        <taxon>Billgrantia</taxon>
    </lineage>
</organism>
<keyword evidence="1" id="KW-1133">Transmembrane helix</keyword>
<dbReference type="PANTHER" id="PTHR40278:SF2">
    <property type="entry name" value="TYPE IV PILUS INNER MEMBRANE COMPONENT PILN"/>
    <property type="match status" value="1"/>
</dbReference>
<proteinExistence type="predicted"/>
<sequence length="193" mass="21873">MSIEINLLPWRERQRGRRSRRFYLALVVMVLLGVSGGLGMMHYYDTAMESQQQRNAHIRDRMAQLEGDIRSIGEHEAIRERMLGQVEVFNDLQQGRSQTVRVFRDLTLSLVEGVHYTQLSRQGDQLRLAGRAENNRQVSEQMRSLAQAPAFSEPVLSEVESDGGLRRRFSLGMTQLIDGAAEEGREGESGGEP</sequence>
<dbReference type="PANTHER" id="PTHR40278">
    <property type="entry name" value="DNA UTILIZATION PROTEIN HOFN"/>
    <property type="match status" value="1"/>
</dbReference>
<evidence type="ECO:0000313" key="3">
    <source>
        <dbReference type="EMBL" id="MCG6661128.1"/>
    </source>
</evidence>
<dbReference type="EMBL" id="JACEFT010000003">
    <property type="protein sequence ID" value="MBA2778093.1"/>
    <property type="molecule type" value="Genomic_DNA"/>
</dbReference>
<protein>
    <submittedName>
        <fullName evidence="3">Fimbrial assembly protein</fullName>
    </submittedName>
    <submittedName>
        <fullName evidence="2">PilN domain-containing protein</fullName>
    </submittedName>
</protein>
<evidence type="ECO:0000256" key="1">
    <source>
        <dbReference type="SAM" id="Phobius"/>
    </source>
</evidence>